<dbReference type="InterPro" id="IPR033132">
    <property type="entry name" value="GH_1_N_CS"/>
</dbReference>
<evidence type="ECO:0000256" key="5">
    <source>
        <dbReference type="ARBA" id="ARBA00023180"/>
    </source>
</evidence>
<accession>A0A195EVV5</accession>
<evidence type="ECO:0000313" key="10">
    <source>
        <dbReference type="EMBL" id="KYN32024.1"/>
    </source>
</evidence>
<evidence type="ECO:0000256" key="9">
    <source>
        <dbReference type="RuleBase" id="RU004468"/>
    </source>
</evidence>
<dbReference type="GO" id="GO:0005975">
    <property type="term" value="P:carbohydrate metabolic process"/>
    <property type="evidence" value="ECO:0007669"/>
    <property type="project" value="InterPro"/>
</dbReference>
<dbReference type="EMBL" id="KQ981958">
    <property type="protein sequence ID" value="KYN32024.1"/>
    <property type="molecule type" value="Genomic_DNA"/>
</dbReference>
<dbReference type="PANTHER" id="PTHR10353">
    <property type="entry name" value="GLYCOSYL HYDROLASE"/>
    <property type="match status" value="1"/>
</dbReference>
<comment type="subunit">
    <text evidence="2">Homodimer.</text>
</comment>
<evidence type="ECO:0000256" key="1">
    <source>
        <dbReference type="ARBA" id="ARBA00010838"/>
    </source>
</evidence>
<evidence type="ECO:0000256" key="8">
    <source>
        <dbReference type="RuleBase" id="RU003690"/>
    </source>
</evidence>
<dbReference type="InterPro" id="IPR018120">
    <property type="entry name" value="Glyco_hydro_1_AS"/>
</dbReference>
<dbReference type="AlphaFoldDB" id="A0A195EVV5"/>
<dbReference type="Proteomes" id="UP000078541">
    <property type="component" value="Unassembled WGS sequence"/>
</dbReference>
<dbReference type="GO" id="GO:0008422">
    <property type="term" value="F:beta-glucosidase activity"/>
    <property type="evidence" value="ECO:0007669"/>
    <property type="project" value="TreeGrafter"/>
</dbReference>
<sequence>MASYSFVTVAFSFIFIVTHSFADNRLLSFPKDFLFGAASSAYQIEGGWNEGGKGESVWDKFAHERPDLIVDGSNGDVACDSYHKYKEDVQLLKKMGVDFYRFSISWPRVLPTGYANVINQEGLDYYKNLTNELLANGIEPFVTLLHWDHPTVFESMGGWTNEMMVEWISDYARIIFKELGPKVKYFMTINEPAVICNEGYADNRKAPGKKLGAPGKYLCMHNILKAHAKIYHIYDTEFREQQKGQIGIVVSCSGAFPKTPSDTEAADAYFQFNCGWVAHPVFSKDGDYPEIMKKHIAENSKLDGFPRSLLPEFSPEWVQYIKGTSDFFALNHYTSRLVETVPRKQDQAWYDYSGVKASVDPSWPKKCAEIFLIFEVVPAGFRELIKKISREYDNPTIFITENGFSDKCCTVDYLRISYLDSYMKEMLTAIQKYGCKVKGYTVWSLLDNYEWQSGYTERFGLVYVNFTDPNRTRTPKRSMNWYKNVIKSRKLLIDELITVNMI</sequence>
<comment type="similarity">
    <text evidence="1 8">Belongs to the glycosyl hydrolase 1 family.</text>
</comment>
<name>A0A195EVV5_9HYME</name>
<reference evidence="10 11" key="1">
    <citation type="submission" date="2016-03" db="EMBL/GenBank/DDBJ databases">
        <title>Trachymyrmex septentrionalis WGS genome.</title>
        <authorList>
            <person name="Nygaard S."/>
            <person name="Hu H."/>
            <person name="Boomsma J."/>
            <person name="Zhang G."/>
        </authorList>
    </citation>
    <scope>NUCLEOTIDE SEQUENCE [LARGE SCALE GENOMIC DNA]</scope>
    <source>
        <strain evidence="10">Tsep2-gDNA-1</strain>
        <tissue evidence="10">Whole body</tissue>
    </source>
</reference>
<organism evidence="10 11">
    <name type="scientific">Trachymyrmex septentrionalis</name>
    <dbReference type="NCBI Taxonomy" id="34720"/>
    <lineage>
        <taxon>Eukaryota</taxon>
        <taxon>Metazoa</taxon>
        <taxon>Ecdysozoa</taxon>
        <taxon>Arthropoda</taxon>
        <taxon>Hexapoda</taxon>
        <taxon>Insecta</taxon>
        <taxon>Pterygota</taxon>
        <taxon>Neoptera</taxon>
        <taxon>Endopterygota</taxon>
        <taxon>Hymenoptera</taxon>
        <taxon>Apocrita</taxon>
        <taxon>Aculeata</taxon>
        <taxon>Formicoidea</taxon>
        <taxon>Formicidae</taxon>
        <taxon>Myrmicinae</taxon>
        <taxon>Trachymyrmex</taxon>
    </lineage>
</organism>
<dbReference type="InterPro" id="IPR001360">
    <property type="entry name" value="Glyco_hydro_1"/>
</dbReference>
<evidence type="ECO:0000256" key="4">
    <source>
        <dbReference type="ARBA" id="ARBA00022801"/>
    </source>
</evidence>
<dbReference type="Pfam" id="PF00232">
    <property type="entry name" value="Glyco_hydro_1"/>
    <property type="match status" value="1"/>
</dbReference>
<evidence type="ECO:0000313" key="11">
    <source>
        <dbReference type="Proteomes" id="UP000078541"/>
    </source>
</evidence>
<feature type="active site" description="Nucleophile" evidence="7">
    <location>
        <position position="401"/>
    </location>
</feature>
<dbReference type="STRING" id="34720.A0A195EVV5"/>
<keyword evidence="11" id="KW-1185">Reference proteome</keyword>
<dbReference type="SUPFAM" id="SSF51445">
    <property type="entry name" value="(Trans)glycosidases"/>
    <property type="match status" value="1"/>
</dbReference>
<dbReference type="PROSITE" id="PS00572">
    <property type="entry name" value="GLYCOSYL_HYDROL_F1_1"/>
    <property type="match status" value="1"/>
</dbReference>
<dbReference type="PRINTS" id="PR00131">
    <property type="entry name" value="GLHYDRLASE1"/>
</dbReference>
<dbReference type="PROSITE" id="PS00653">
    <property type="entry name" value="GLYCOSYL_HYDROL_F1_2"/>
    <property type="match status" value="1"/>
</dbReference>
<gene>
    <name evidence="10" type="ORF">ALC56_13777</name>
</gene>
<dbReference type="Gene3D" id="3.20.20.80">
    <property type="entry name" value="Glycosidases"/>
    <property type="match status" value="1"/>
</dbReference>
<dbReference type="EC" id="3.2.1.21" evidence="3"/>
<keyword evidence="4 9" id="KW-0378">Hydrolase</keyword>
<evidence type="ECO:0000256" key="3">
    <source>
        <dbReference type="ARBA" id="ARBA00012744"/>
    </source>
</evidence>
<evidence type="ECO:0000256" key="6">
    <source>
        <dbReference type="ARBA" id="ARBA00023295"/>
    </source>
</evidence>
<dbReference type="InterPro" id="IPR017853">
    <property type="entry name" value="GH"/>
</dbReference>
<protein>
    <recommendedName>
        <fullName evidence="3">beta-glucosidase</fullName>
        <ecNumber evidence="3">3.2.1.21</ecNumber>
    </recommendedName>
</protein>
<proteinExistence type="inferred from homology"/>
<dbReference type="FunFam" id="3.20.20.80:FF:000013">
    <property type="entry name" value="lactase-phlorizin hydrolase"/>
    <property type="match status" value="1"/>
</dbReference>
<evidence type="ECO:0000256" key="7">
    <source>
        <dbReference type="PROSITE-ProRule" id="PRU10055"/>
    </source>
</evidence>
<keyword evidence="6 9" id="KW-0326">Glycosidase</keyword>
<keyword evidence="5" id="KW-0325">Glycoprotein</keyword>
<dbReference type="PANTHER" id="PTHR10353:SF36">
    <property type="entry name" value="LP05116P"/>
    <property type="match status" value="1"/>
</dbReference>
<evidence type="ECO:0000256" key="2">
    <source>
        <dbReference type="ARBA" id="ARBA00011738"/>
    </source>
</evidence>